<gene>
    <name evidence="2" type="ORF">SAMN04489708_1355</name>
</gene>
<protein>
    <recommendedName>
        <fullName evidence="1">ChsH2 C-terminal OB-fold domain-containing protein</fullName>
    </recommendedName>
</protein>
<dbReference type="AlphaFoldDB" id="A0A1H0WA77"/>
<dbReference type="PANTHER" id="PTHR34075:SF5">
    <property type="entry name" value="BLR3430 PROTEIN"/>
    <property type="match status" value="1"/>
</dbReference>
<accession>A0A1H0WA77</accession>
<dbReference type="InterPro" id="IPR012340">
    <property type="entry name" value="NA-bd_OB-fold"/>
</dbReference>
<dbReference type="PANTHER" id="PTHR34075">
    <property type="entry name" value="BLR3430 PROTEIN"/>
    <property type="match status" value="1"/>
</dbReference>
<dbReference type="InterPro" id="IPR002878">
    <property type="entry name" value="ChsH2_C"/>
</dbReference>
<sequence>MLLSDDTAAALWAANPGLEPFHAAAEAGHLLIRRCTACGKAHWYPRPHCPFCPGTTAWEPASGRGRIYSFAVTGKPPQRRAIAYVTLDEGPMLLTHIVGADPHALAIGQEVAVAFEPAGGSLRLPVFAPLHSHQDTSS</sequence>
<feature type="domain" description="ChsH2 C-terminal OB-fold" evidence="1">
    <location>
        <begin position="58"/>
        <end position="116"/>
    </location>
</feature>
<dbReference type="Proteomes" id="UP000199317">
    <property type="component" value="Unassembled WGS sequence"/>
</dbReference>
<proteinExistence type="predicted"/>
<dbReference type="EMBL" id="FNJL01000035">
    <property type="protein sequence ID" value="SDP87528.1"/>
    <property type="molecule type" value="Genomic_DNA"/>
</dbReference>
<evidence type="ECO:0000313" key="2">
    <source>
        <dbReference type="EMBL" id="SDP87528.1"/>
    </source>
</evidence>
<dbReference type="Pfam" id="PF01796">
    <property type="entry name" value="OB_ChsH2_C"/>
    <property type="match status" value="1"/>
</dbReference>
<dbReference type="RefSeq" id="WP_092838852.1">
    <property type="nucleotide sequence ID" value="NZ_FNJL01000035.1"/>
</dbReference>
<organism evidence="2 3">
    <name type="scientific">Paracidovorax cattleyae</name>
    <dbReference type="NCBI Taxonomy" id="80868"/>
    <lineage>
        <taxon>Bacteria</taxon>
        <taxon>Pseudomonadati</taxon>
        <taxon>Pseudomonadota</taxon>
        <taxon>Betaproteobacteria</taxon>
        <taxon>Burkholderiales</taxon>
        <taxon>Comamonadaceae</taxon>
        <taxon>Paracidovorax</taxon>
    </lineage>
</organism>
<dbReference type="Gene3D" id="6.10.30.10">
    <property type="match status" value="1"/>
</dbReference>
<dbReference type="InterPro" id="IPR052513">
    <property type="entry name" value="Thioester_dehydratase-like"/>
</dbReference>
<evidence type="ECO:0000313" key="3">
    <source>
        <dbReference type="Proteomes" id="UP000199317"/>
    </source>
</evidence>
<reference evidence="3" key="1">
    <citation type="submission" date="2016-10" db="EMBL/GenBank/DDBJ databases">
        <authorList>
            <person name="Varghese N."/>
            <person name="Submissions S."/>
        </authorList>
    </citation>
    <scope>NUCLEOTIDE SEQUENCE [LARGE SCALE GENOMIC DNA]</scope>
    <source>
        <strain evidence="3">DSM 17101</strain>
    </source>
</reference>
<evidence type="ECO:0000259" key="1">
    <source>
        <dbReference type="Pfam" id="PF01796"/>
    </source>
</evidence>
<keyword evidence="3" id="KW-1185">Reference proteome</keyword>
<name>A0A1H0WA77_9BURK</name>
<dbReference type="OrthoDB" id="5514845at2"/>
<dbReference type="SUPFAM" id="SSF50249">
    <property type="entry name" value="Nucleic acid-binding proteins"/>
    <property type="match status" value="1"/>
</dbReference>